<name>A0A1I7WHE0_HETBA</name>
<evidence type="ECO:0000313" key="2">
    <source>
        <dbReference type="WBParaSite" id="Hba_04413"/>
    </source>
</evidence>
<accession>A0A1I7WHE0</accession>
<proteinExistence type="predicted"/>
<dbReference type="Proteomes" id="UP000095283">
    <property type="component" value="Unplaced"/>
</dbReference>
<dbReference type="AlphaFoldDB" id="A0A1I7WHE0"/>
<sequence length="96" mass="11415">MQFISLTLLVLYKYLQQHHDSTISSLGENDNNGNVTIHGNTSDYHTLIKSKYILNKYIQRETVFYLNFDSYFYHNDSFIKHILVKIVVFIEILLLR</sequence>
<reference evidence="2" key="1">
    <citation type="submission" date="2016-11" db="UniProtKB">
        <authorList>
            <consortium name="WormBaseParasite"/>
        </authorList>
    </citation>
    <scope>IDENTIFICATION</scope>
</reference>
<organism evidence="1 2">
    <name type="scientific">Heterorhabditis bacteriophora</name>
    <name type="common">Entomopathogenic nematode worm</name>
    <dbReference type="NCBI Taxonomy" id="37862"/>
    <lineage>
        <taxon>Eukaryota</taxon>
        <taxon>Metazoa</taxon>
        <taxon>Ecdysozoa</taxon>
        <taxon>Nematoda</taxon>
        <taxon>Chromadorea</taxon>
        <taxon>Rhabditida</taxon>
        <taxon>Rhabditina</taxon>
        <taxon>Rhabditomorpha</taxon>
        <taxon>Strongyloidea</taxon>
        <taxon>Heterorhabditidae</taxon>
        <taxon>Heterorhabditis</taxon>
    </lineage>
</organism>
<evidence type="ECO:0000313" key="1">
    <source>
        <dbReference type="Proteomes" id="UP000095283"/>
    </source>
</evidence>
<dbReference type="WBParaSite" id="Hba_04413">
    <property type="protein sequence ID" value="Hba_04413"/>
    <property type="gene ID" value="Hba_04413"/>
</dbReference>
<protein>
    <submittedName>
        <fullName evidence="2">Secreted protein</fullName>
    </submittedName>
</protein>
<keyword evidence="1" id="KW-1185">Reference proteome</keyword>